<protein>
    <recommendedName>
        <fullName evidence="3">Alcohol dehydrogenase-like N-terminal domain-containing protein</fullName>
    </recommendedName>
</protein>
<accession>A0AAD2HYA8</accession>
<evidence type="ECO:0000313" key="5">
    <source>
        <dbReference type="Proteomes" id="UP001295794"/>
    </source>
</evidence>
<gene>
    <name evidence="4" type="ORF">MYCIT1_LOCUS37733</name>
</gene>
<comment type="caution">
    <text evidence="4">The sequence shown here is derived from an EMBL/GenBank/DDBJ whole genome shotgun (WGS) entry which is preliminary data.</text>
</comment>
<sequence length="88" mass="9150">MDIMQRQGQYPPPAGSSTILGVEFAGTISAVGPGVTKWQVGDEVMGLAGGGAYAEYIVSLDTHVVPKPSRLSWTEAASIPEAFLTGMP</sequence>
<dbReference type="EMBL" id="CAVNYO010000480">
    <property type="protein sequence ID" value="CAK5284466.1"/>
    <property type="molecule type" value="Genomic_DNA"/>
</dbReference>
<organism evidence="4 5">
    <name type="scientific">Mycena citricolor</name>
    <dbReference type="NCBI Taxonomy" id="2018698"/>
    <lineage>
        <taxon>Eukaryota</taxon>
        <taxon>Fungi</taxon>
        <taxon>Dikarya</taxon>
        <taxon>Basidiomycota</taxon>
        <taxon>Agaricomycotina</taxon>
        <taxon>Agaricomycetes</taxon>
        <taxon>Agaricomycetidae</taxon>
        <taxon>Agaricales</taxon>
        <taxon>Marasmiineae</taxon>
        <taxon>Mycenaceae</taxon>
        <taxon>Mycena</taxon>
    </lineage>
</organism>
<evidence type="ECO:0000313" key="4">
    <source>
        <dbReference type="EMBL" id="CAK5284466.1"/>
    </source>
</evidence>
<dbReference type="AlphaFoldDB" id="A0AAD2HYA8"/>
<proteinExistence type="predicted"/>
<keyword evidence="2" id="KW-0560">Oxidoreductase</keyword>
<keyword evidence="1" id="KW-0521">NADP</keyword>
<evidence type="ECO:0000259" key="3">
    <source>
        <dbReference type="Pfam" id="PF08240"/>
    </source>
</evidence>
<dbReference type="PANTHER" id="PTHR48106:SF18">
    <property type="entry name" value="QUINONE OXIDOREDUCTASE PIG3"/>
    <property type="match status" value="1"/>
</dbReference>
<reference evidence="4" key="1">
    <citation type="submission" date="2023-11" db="EMBL/GenBank/DDBJ databases">
        <authorList>
            <person name="De Vega J J."/>
            <person name="De Vega J J."/>
        </authorList>
    </citation>
    <scope>NUCLEOTIDE SEQUENCE</scope>
</reference>
<dbReference type="SUPFAM" id="SSF50129">
    <property type="entry name" value="GroES-like"/>
    <property type="match status" value="1"/>
</dbReference>
<dbReference type="GO" id="GO:0016651">
    <property type="term" value="F:oxidoreductase activity, acting on NAD(P)H"/>
    <property type="evidence" value="ECO:0007669"/>
    <property type="project" value="TreeGrafter"/>
</dbReference>
<keyword evidence="5" id="KW-1185">Reference proteome</keyword>
<dbReference type="Proteomes" id="UP001295794">
    <property type="component" value="Unassembled WGS sequence"/>
</dbReference>
<feature type="domain" description="Alcohol dehydrogenase-like N-terminal" evidence="3">
    <location>
        <begin position="2"/>
        <end position="68"/>
    </location>
</feature>
<dbReference type="GO" id="GO:0070402">
    <property type="term" value="F:NADPH binding"/>
    <property type="evidence" value="ECO:0007669"/>
    <property type="project" value="TreeGrafter"/>
</dbReference>
<dbReference type="InterPro" id="IPR011032">
    <property type="entry name" value="GroES-like_sf"/>
</dbReference>
<name>A0AAD2HYA8_9AGAR</name>
<evidence type="ECO:0000256" key="1">
    <source>
        <dbReference type="ARBA" id="ARBA00022857"/>
    </source>
</evidence>
<dbReference type="Pfam" id="PF08240">
    <property type="entry name" value="ADH_N"/>
    <property type="match status" value="1"/>
</dbReference>
<dbReference type="InterPro" id="IPR013154">
    <property type="entry name" value="ADH-like_N"/>
</dbReference>
<evidence type="ECO:0000256" key="2">
    <source>
        <dbReference type="ARBA" id="ARBA00023002"/>
    </source>
</evidence>
<dbReference type="PANTHER" id="PTHR48106">
    <property type="entry name" value="QUINONE OXIDOREDUCTASE PIG3-RELATED"/>
    <property type="match status" value="1"/>
</dbReference>
<dbReference type="Gene3D" id="3.90.180.10">
    <property type="entry name" value="Medium-chain alcohol dehydrogenases, catalytic domain"/>
    <property type="match status" value="1"/>
</dbReference>